<keyword evidence="7" id="KW-1185">Reference proteome</keyword>
<dbReference type="InterPro" id="IPR005119">
    <property type="entry name" value="LysR_subst-bd"/>
</dbReference>
<reference evidence="6 7" key="1">
    <citation type="submission" date="2015-11" db="EMBL/GenBank/DDBJ databases">
        <authorList>
            <person name="Zhang Y."/>
            <person name="Guo Z."/>
        </authorList>
    </citation>
    <scope>NUCLEOTIDE SEQUENCE [LARGE SCALE GENOMIC DNA]</scope>
    <source>
        <strain evidence="6 7">KCTC 12086</strain>
    </source>
</reference>
<dbReference type="Pfam" id="PF00126">
    <property type="entry name" value="HTH_1"/>
    <property type="match status" value="1"/>
</dbReference>
<dbReference type="SUPFAM" id="SSF46785">
    <property type="entry name" value="Winged helix' DNA-binding domain"/>
    <property type="match status" value="1"/>
</dbReference>
<dbReference type="EMBL" id="CP013188">
    <property type="protein sequence ID" value="ALO44480.1"/>
    <property type="molecule type" value="Genomic_DNA"/>
</dbReference>
<accession>A0A0S2K7U1</accession>
<dbReference type="AlphaFoldDB" id="A0A0S2K7U1"/>
<feature type="domain" description="HTH lysR-type" evidence="5">
    <location>
        <begin position="6"/>
        <end position="63"/>
    </location>
</feature>
<comment type="similarity">
    <text evidence="1">Belongs to the LysR transcriptional regulatory family.</text>
</comment>
<evidence type="ECO:0000256" key="3">
    <source>
        <dbReference type="ARBA" id="ARBA00023125"/>
    </source>
</evidence>
<evidence type="ECO:0000256" key="2">
    <source>
        <dbReference type="ARBA" id="ARBA00023015"/>
    </source>
</evidence>
<proteinExistence type="inferred from homology"/>
<evidence type="ECO:0000313" key="6">
    <source>
        <dbReference type="EMBL" id="ALO44480.1"/>
    </source>
</evidence>
<organism evidence="6 7">
    <name type="scientific">Pseudoalteromonas phenolica</name>
    <dbReference type="NCBI Taxonomy" id="161398"/>
    <lineage>
        <taxon>Bacteria</taxon>
        <taxon>Pseudomonadati</taxon>
        <taxon>Pseudomonadota</taxon>
        <taxon>Gammaproteobacteria</taxon>
        <taxon>Alteromonadales</taxon>
        <taxon>Pseudoalteromonadaceae</taxon>
        <taxon>Pseudoalteromonas</taxon>
    </lineage>
</organism>
<dbReference type="PANTHER" id="PTHR30346:SF0">
    <property type="entry name" value="HCA OPERON TRANSCRIPTIONAL ACTIVATOR HCAR"/>
    <property type="match status" value="1"/>
</dbReference>
<dbReference type="FunFam" id="1.10.10.10:FF:000001">
    <property type="entry name" value="LysR family transcriptional regulator"/>
    <property type="match status" value="1"/>
</dbReference>
<keyword evidence="3" id="KW-0238">DNA-binding</keyword>
<dbReference type="OrthoDB" id="9803735at2"/>
<evidence type="ECO:0000313" key="7">
    <source>
        <dbReference type="Proteomes" id="UP000061457"/>
    </source>
</evidence>
<evidence type="ECO:0000256" key="4">
    <source>
        <dbReference type="ARBA" id="ARBA00023163"/>
    </source>
</evidence>
<evidence type="ECO:0000256" key="1">
    <source>
        <dbReference type="ARBA" id="ARBA00009437"/>
    </source>
</evidence>
<keyword evidence="2" id="KW-0805">Transcription regulation</keyword>
<dbReference type="RefSeq" id="WP_058032333.1">
    <property type="nucleotide sequence ID" value="NZ_CP013188.1"/>
</dbReference>
<dbReference type="SUPFAM" id="SSF53850">
    <property type="entry name" value="Periplasmic binding protein-like II"/>
    <property type="match status" value="1"/>
</dbReference>
<dbReference type="InterPro" id="IPR036388">
    <property type="entry name" value="WH-like_DNA-bd_sf"/>
</dbReference>
<sequence>MNIDWLDIKKCRYIVVVAEELSFSKAAERLNMAQPPLSQQVKNIESRLGLQIFERSTRSVNLTMEGKKIVAIAKGLLESHQAIAETLKNIENRPLALGAIPLAFDAFLSERMACLHKENSDIVINLQEGNTKELLTACDKDLLDAAVVRLHEHDLPRHQVYKLKQEDYVAVYPKSWNVDLAKQTVCLSEFNDKPYISYPRQIQPELFDKITSEFEKVKSVPCSIQQVKSKAVTMSLVANNLGFAIVPFSIVKRFKDDVDFAFIEQSLPSVDYYLYCKKFDSNEKMKRLLALLKSTEI</sequence>
<keyword evidence="4" id="KW-0804">Transcription</keyword>
<dbReference type="Proteomes" id="UP000061457">
    <property type="component" value="Chromosome II"/>
</dbReference>
<dbReference type="InterPro" id="IPR036390">
    <property type="entry name" value="WH_DNA-bd_sf"/>
</dbReference>
<dbReference type="PANTHER" id="PTHR30346">
    <property type="entry name" value="TRANSCRIPTIONAL DUAL REGULATOR HCAR-RELATED"/>
    <property type="match status" value="1"/>
</dbReference>
<dbReference type="PATRIC" id="fig|161398.10.peg.4113"/>
<dbReference type="GO" id="GO:0003700">
    <property type="term" value="F:DNA-binding transcription factor activity"/>
    <property type="evidence" value="ECO:0007669"/>
    <property type="project" value="InterPro"/>
</dbReference>
<dbReference type="CDD" id="cd08414">
    <property type="entry name" value="PBP2_LTTR_aromatics_like"/>
    <property type="match status" value="1"/>
</dbReference>
<name>A0A0S2K7U1_9GAMM</name>
<dbReference type="STRING" id="161398.PP2015_4012"/>
<dbReference type="Pfam" id="PF03466">
    <property type="entry name" value="LysR_substrate"/>
    <property type="match status" value="1"/>
</dbReference>
<protein>
    <submittedName>
        <fullName evidence="6">LysR family transcriptional regulator</fullName>
    </submittedName>
</protein>
<dbReference type="PRINTS" id="PR00039">
    <property type="entry name" value="HTHLYSR"/>
</dbReference>
<evidence type="ECO:0000259" key="5">
    <source>
        <dbReference type="PROSITE" id="PS50931"/>
    </source>
</evidence>
<dbReference type="Gene3D" id="1.10.10.10">
    <property type="entry name" value="Winged helix-like DNA-binding domain superfamily/Winged helix DNA-binding domain"/>
    <property type="match status" value="1"/>
</dbReference>
<gene>
    <name evidence="6" type="ORF">PP2015_4012</name>
</gene>
<dbReference type="GO" id="GO:0032993">
    <property type="term" value="C:protein-DNA complex"/>
    <property type="evidence" value="ECO:0007669"/>
    <property type="project" value="TreeGrafter"/>
</dbReference>
<dbReference type="PROSITE" id="PS50931">
    <property type="entry name" value="HTH_LYSR"/>
    <property type="match status" value="1"/>
</dbReference>
<dbReference type="GO" id="GO:0003677">
    <property type="term" value="F:DNA binding"/>
    <property type="evidence" value="ECO:0007669"/>
    <property type="project" value="UniProtKB-KW"/>
</dbReference>
<dbReference type="Gene3D" id="3.40.190.10">
    <property type="entry name" value="Periplasmic binding protein-like II"/>
    <property type="match status" value="2"/>
</dbReference>
<dbReference type="KEGG" id="pphe:PP2015_4012"/>
<dbReference type="InterPro" id="IPR000847">
    <property type="entry name" value="LysR_HTH_N"/>
</dbReference>